<gene>
    <name evidence="6" type="ORF">CHF27_011530</name>
</gene>
<feature type="transmembrane region" description="Helical" evidence="5">
    <location>
        <begin position="263"/>
        <end position="281"/>
    </location>
</feature>
<accession>A0A371IQQ3</accession>
<dbReference type="InterPro" id="IPR003339">
    <property type="entry name" value="ABC/ECF_trnsptr_transmembrane"/>
</dbReference>
<feature type="transmembrane region" description="Helical" evidence="5">
    <location>
        <begin position="227"/>
        <end position="243"/>
    </location>
</feature>
<evidence type="ECO:0000256" key="2">
    <source>
        <dbReference type="ARBA" id="ARBA00022692"/>
    </source>
</evidence>
<keyword evidence="4 5" id="KW-0472">Membrane</keyword>
<organism evidence="6 7">
    <name type="scientific">Romboutsia maritimum</name>
    <dbReference type="NCBI Taxonomy" id="2020948"/>
    <lineage>
        <taxon>Bacteria</taxon>
        <taxon>Bacillati</taxon>
        <taxon>Bacillota</taxon>
        <taxon>Clostridia</taxon>
        <taxon>Peptostreptococcales</taxon>
        <taxon>Peptostreptococcaceae</taxon>
        <taxon>Romboutsia</taxon>
    </lineage>
</organism>
<comment type="caution">
    <text evidence="6">The sequence shown here is derived from an EMBL/GenBank/DDBJ whole genome shotgun (WGS) entry which is preliminary data.</text>
</comment>
<feature type="transmembrane region" description="Helical" evidence="5">
    <location>
        <begin position="12"/>
        <end position="45"/>
    </location>
</feature>
<dbReference type="AlphaFoldDB" id="A0A371IQQ3"/>
<sequence length="296" mass="33487">MINSFKSYHPIVNFYYFTSVILFSMFFMHPIFLIISLICSFIYSVSLNGGKAIKFNIVYMIPLLIFAAVINPAFSHAGVTILCYFKTGNPLTLESIVYGIAASIMFISVILWFSCYNAVMSSDKFIYLFGRVIPGLSLIISMVLRFVPKYKAQIKVISNAQKCIGRDVTNGNIIQKAKNGIKILSIMTTWALENAIETADSMKSRGYGLKGRTSFSNFRFDDRDKKTFAMMVIFTLIVMLGAFKGENTIVYFPAIKAVPINGFSILVYTSYTCLCLMPVFIDLKEEIQWKHLELKN</sequence>
<dbReference type="Proteomes" id="UP000243494">
    <property type="component" value="Unassembled WGS sequence"/>
</dbReference>
<evidence type="ECO:0000256" key="4">
    <source>
        <dbReference type="ARBA" id="ARBA00023136"/>
    </source>
</evidence>
<evidence type="ECO:0000256" key="1">
    <source>
        <dbReference type="ARBA" id="ARBA00004141"/>
    </source>
</evidence>
<feature type="transmembrane region" description="Helical" evidence="5">
    <location>
        <begin position="96"/>
        <end position="119"/>
    </location>
</feature>
<feature type="transmembrane region" description="Helical" evidence="5">
    <location>
        <begin position="125"/>
        <end position="147"/>
    </location>
</feature>
<dbReference type="Pfam" id="PF02361">
    <property type="entry name" value="CbiQ"/>
    <property type="match status" value="1"/>
</dbReference>
<comment type="subcellular location">
    <subcellularLocation>
        <location evidence="1">Membrane</location>
        <topology evidence="1">Multi-pass membrane protein</topology>
    </subcellularLocation>
</comment>
<dbReference type="EMBL" id="NOJZ02000026">
    <property type="protein sequence ID" value="RDY22802.1"/>
    <property type="molecule type" value="Genomic_DNA"/>
</dbReference>
<protein>
    <submittedName>
        <fullName evidence="6">Energy-coupling factor transporter transmembrane protein EcfT</fullName>
    </submittedName>
</protein>
<dbReference type="GO" id="GO:0005886">
    <property type="term" value="C:plasma membrane"/>
    <property type="evidence" value="ECO:0007669"/>
    <property type="project" value="UniProtKB-ARBA"/>
</dbReference>
<dbReference type="CDD" id="cd16914">
    <property type="entry name" value="EcfT"/>
    <property type="match status" value="1"/>
</dbReference>
<evidence type="ECO:0000313" key="7">
    <source>
        <dbReference type="Proteomes" id="UP000243494"/>
    </source>
</evidence>
<name>A0A371IQQ3_9FIRM</name>
<reference evidence="6 7" key="1">
    <citation type="journal article" date="2017" name="Genome Announc.">
        <title>Draft Genome Sequence of Romboutsia maritimum sp. nov. Strain CCRI-22766(T), Isolated from Coastal Estuarine Mud.</title>
        <authorList>
            <person name="Maheux A.F."/>
            <person name="Boudreau D.K."/>
            <person name="Berube E."/>
            <person name="Boissinot M."/>
            <person name="Raymond F."/>
            <person name="Brodeur S."/>
            <person name="Corbeil J."/>
            <person name="Brightwell G."/>
            <person name="Broda D."/>
            <person name="Omar R.F."/>
            <person name="Bergeron M.G."/>
        </authorList>
    </citation>
    <scope>NUCLEOTIDE SEQUENCE [LARGE SCALE GENOMIC DNA]</scope>
    <source>
        <strain evidence="6 7">CCRI-22766</strain>
    </source>
</reference>
<evidence type="ECO:0000256" key="5">
    <source>
        <dbReference type="SAM" id="Phobius"/>
    </source>
</evidence>
<dbReference type="OrthoDB" id="2039442at2"/>
<keyword evidence="2 5" id="KW-0812">Transmembrane</keyword>
<evidence type="ECO:0000313" key="6">
    <source>
        <dbReference type="EMBL" id="RDY22802.1"/>
    </source>
</evidence>
<keyword evidence="7" id="KW-1185">Reference proteome</keyword>
<dbReference type="RefSeq" id="WP_095405546.1">
    <property type="nucleotide sequence ID" value="NZ_NOJZ02000026.1"/>
</dbReference>
<proteinExistence type="predicted"/>
<evidence type="ECO:0000256" key="3">
    <source>
        <dbReference type="ARBA" id="ARBA00022989"/>
    </source>
</evidence>
<keyword evidence="3 5" id="KW-1133">Transmembrane helix</keyword>
<feature type="transmembrane region" description="Helical" evidence="5">
    <location>
        <begin position="57"/>
        <end position="84"/>
    </location>
</feature>